<dbReference type="Pfam" id="PF07690">
    <property type="entry name" value="MFS_1"/>
    <property type="match status" value="1"/>
</dbReference>
<dbReference type="GO" id="GO:0022857">
    <property type="term" value="F:transmembrane transporter activity"/>
    <property type="evidence" value="ECO:0007669"/>
    <property type="project" value="InterPro"/>
</dbReference>
<feature type="transmembrane region" description="Helical" evidence="1">
    <location>
        <begin position="54"/>
        <end position="70"/>
    </location>
</feature>
<keyword evidence="1" id="KW-1133">Transmembrane helix</keyword>
<feature type="transmembrane region" description="Helical" evidence="1">
    <location>
        <begin position="276"/>
        <end position="294"/>
    </location>
</feature>
<keyword evidence="1" id="KW-0812">Transmembrane</keyword>
<feature type="transmembrane region" description="Helical" evidence="1">
    <location>
        <begin position="377"/>
        <end position="396"/>
    </location>
</feature>
<dbReference type="InterPro" id="IPR011701">
    <property type="entry name" value="MFS"/>
</dbReference>
<sequence>MSDKRKKDLFLFFAVVVAVNLAAGFSDGLLSNYFKEVYHTNGFQRGLIEFPRELPGVIVFFLVSSISFLGDITIAFLAQGIAAVGLMVLGLMTPSFAVMLVFLFTNSLGVHLYMPLRDSIGMSLSEPDKLGKRMGQFGGVSFAVLTVAGLIVFFLFRFGVFSFQSKTKWPFVIAAVFYFVAMLLLVKLKRDVGQMRTKREKLKLIFRKEYKYYYLLAVVFGVQKQVMLVFGPWVLIETLGQRVDTIVLLGIIASTLGMFFMPQLGKWIDRFGVKKLLFADAFSFIFVYLCYGLLTQGFNSGALAKVGLPVLVTAALFVVDRLSSQMGIIRTIYLKSIALSDSDVTPTLSLAMMMDHVVSIIVGVTGGIAWVTFGSHYIFYTVAALSLVNLAVAILVKDPRKIEVRLS</sequence>
<dbReference type="Gene3D" id="1.20.1250.20">
    <property type="entry name" value="MFS general substrate transporter like domains"/>
    <property type="match status" value="2"/>
</dbReference>
<evidence type="ECO:0000313" key="2">
    <source>
        <dbReference type="EMBL" id="MPM37781.1"/>
    </source>
</evidence>
<reference evidence="2" key="1">
    <citation type="submission" date="2019-08" db="EMBL/GenBank/DDBJ databases">
        <authorList>
            <person name="Kucharzyk K."/>
            <person name="Murdoch R.W."/>
            <person name="Higgins S."/>
            <person name="Loffler F."/>
        </authorList>
    </citation>
    <scope>NUCLEOTIDE SEQUENCE</scope>
</reference>
<feature type="transmembrane region" description="Helical" evidence="1">
    <location>
        <begin position="246"/>
        <end position="264"/>
    </location>
</feature>
<feature type="transmembrane region" description="Helical" evidence="1">
    <location>
        <begin position="137"/>
        <end position="163"/>
    </location>
</feature>
<feature type="transmembrane region" description="Helical" evidence="1">
    <location>
        <begin position="169"/>
        <end position="188"/>
    </location>
</feature>
<evidence type="ECO:0000256" key="1">
    <source>
        <dbReference type="SAM" id="Phobius"/>
    </source>
</evidence>
<protein>
    <recommendedName>
        <fullName evidence="3">Major facilitator superfamily (MFS) profile domain-containing protein</fullName>
    </recommendedName>
</protein>
<organism evidence="2">
    <name type="scientific">bioreactor metagenome</name>
    <dbReference type="NCBI Taxonomy" id="1076179"/>
    <lineage>
        <taxon>unclassified sequences</taxon>
        <taxon>metagenomes</taxon>
        <taxon>ecological metagenomes</taxon>
    </lineage>
</organism>
<accession>A0A644ZD19</accession>
<comment type="caution">
    <text evidence="2">The sequence shown here is derived from an EMBL/GenBank/DDBJ whole genome shotgun (WGS) entry which is preliminary data.</text>
</comment>
<keyword evidence="1" id="KW-0472">Membrane</keyword>
<dbReference type="EMBL" id="VSSQ01008062">
    <property type="protein sequence ID" value="MPM37781.1"/>
    <property type="molecule type" value="Genomic_DNA"/>
</dbReference>
<evidence type="ECO:0008006" key="3">
    <source>
        <dbReference type="Google" id="ProtNLM"/>
    </source>
</evidence>
<gene>
    <name evidence="2" type="ORF">SDC9_84400</name>
</gene>
<feature type="transmembrane region" description="Helical" evidence="1">
    <location>
        <begin position="306"/>
        <end position="323"/>
    </location>
</feature>
<dbReference type="InterPro" id="IPR036259">
    <property type="entry name" value="MFS_trans_sf"/>
</dbReference>
<dbReference type="SUPFAM" id="SSF103473">
    <property type="entry name" value="MFS general substrate transporter"/>
    <property type="match status" value="1"/>
</dbReference>
<feature type="transmembrane region" description="Helical" evidence="1">
    <location>
        <begin position="344"/>
        <end position="371"/>
    </location>
</feature>
<feature type="transmembrane region" description="Helical" evidence="1">
    <location>
        <begin position="212"/>
        <end position="234"/>
    </location>
</feature>
<name>A0A644ZD19_9ZZZZ</name>
<dbReference type="AlphaFoldDB" id="A0A644ZD19"/>
<proteinExistence type="predicted"/>